<proteinExistence type="predicted"/>
<name>A0ABD1DCI3_CULPP</name>
<evidence type="ECO:0000313" key="4">
    <source>
        <dbReference type="Proteomes" id="UP001562425"/>
    </source>
</evidence>
<evidence type="ECO:0000313" key="3">
    <source>
        <dbReference type="EMBL" id="KAL1396179.1"/>
    </source>
</evidence>
<reference evidence="3 4" key="1">
    <citation type="submission" date="2024-05" db="EMBL/GenBank/DDBJ databases">
        <title>Culex pipiens pipiens assembly and annotation.</title>
        <authorList>
            <person name="Alout H."/>
            <person name="Durand T."/>
        </authorList>
    </citation>
    <scope>NUCLEOTIDE SEQUENCE [LARGE SCALE GENOMIC DNA]</scope>
    <source>
        <strain evidence="3">HA-2024</strain>
        <tissue evidence="3">Whole body</tissue>
    </source>
</reference>
<dbReference type="PANTHER" id="PTHR19143">
    <property type="entry name" value="FIBRINOGEN/TENASCIN/ANGIOPOEITIN"/>
    <property type="match status" value="1"/>
</dbReference>
<dbReference type="CDD" id="cd00087">
    <property type="entry name" value="FReD"/>
    <property type="match status" value="1"/>
</dbReference>
<gene>
    <name evidence="3" type="ORF">pipiens_002738</name>
</gene>
<dbReference type="PANTHER" id="PTHR19143:SF327">
    <property type="entry name" value="FI21813P1-RELATED"/>
    <property type="match status" value="1"/>
</dbReference>
<evidence type="ECO:0000259" key="2">
    <source>
        <dbReference type="PROSITE" id="PS51406"/>
    </source>
</evidence>
<comment type="caution">
    <text evidence="3">The sequence shown here is derived from an EMBL/GenBank/DDBJ whole genome shotgun (WGS) entry which is preliminary data.</text>
</comment>
<dbReference type="SUPFAM" id="SSF56496">
    <property type="entry name" value="Fibrinogen C-terminal domain-like"/>
    <property type="match status" value="1"/>
</dbReference>
<dbReference type="InterPro" id="IPR050373">
    <property type="entry name" value="Fibrinogen_C-term_domain"/>
</dbReference>
<dbReference type="PROSITE" id="PS51406">
    <property type="entry name" value="FIBRINOGEN_C_2"/>
    <property type="match status" value="1"/>
</dbReference>
<accession>A0ABD1DCI3</accession>
<dbReference type="SMART" id="SM00186">
    <property type="entry name" value="FBG"/>
    <property type="match status" value="1"/>
</dbReference>
<dbReference type="Gene3D" id="4.10.530.10">
    <property type="entry name" value="Gamma-fibrinogen Carboxyl Terminal Fragment, domain 2"/>
    <property type="match status" value="1"/>
</dbReference>
<dbReference type="PROSITE" id="PS00514">
    <property type="entry name" value="FIBRINOGEN_C_1"/>
    <property type="match status" value="1"/>
</dbReference>
<dbReference type="InterPro" id="IPR020837">
    <property type="entry name" value="Fibrinogen_CS"/>
</dbReference>
<keyword evidence="1" id="KW-1015">Disulfide bond</keyword>
<dbReference type="Proteomes" id="UP001562425">
    <property type="component" value="Unassembled WGS sequence"/>
</dbReference>
<dbReference type="AlphaFoldDB" id="A0ABD1DCI3"/>
<dbReference type="Gene3D" id="3.90.215.10">
    <property type="entry name" value="Gamma Fibrinogen, chain A, domain 1"/>
    <property type="match status" value="1"/>
</dbReference>
<keyword evidence="4" id="KW-1185">Reference proteome</keyword>
<dbReference type="EMBL" id="JBEHCU010006805">
    <property type="protein sequence ID" value="KAL1396179.1"/>
    <property type="molecule type" value="Genomic_DNA"/>
</dbReference>
<sequence length="212" mass="24782">MVGIGRTPFEIWCEMEKFGGGWLVIQRRFNGSVDFYRKWTEYRNGFGDVAGEFWLDLERIHQLTKNGTWELIVEIKDFADDYEYARYSDFALGNEWSKYTLSKLGTHSGDAGDALSYHKGMKFSTFDRDNDEDDSRHCAEKYHGAWWYKSCYDSNLNGLYTENQEAKAIKWRGFLRNGRNGRTTVYFGTCHQDRAGNATTRLHWRNGPIDRG</sequence>
<dbReference type="InterPro" id="IPR002181">
    <property type="entry name" value="Fibrinogen_a/b/g_C_dom"/>
</dbReference>
<dbReference type="InterPro" id="IPR014716">
    <property type="entry name" value="Fibrinogen_a/b/g_C_1"/>
</dbReference>
<evidence type="ECO:0000256" key="1">
    <source>
        <dbReference type="ARBA" id="ARBA00023157"/>
    </source>
</evidence>
<dbReference type="Pfam" id="PF00147">
    <property type="entry name" value="Fibrinogen_C"/>
    <property type="match status" value="1"/>
</dbReference>
<feature type="domain" description="Fibrinogen C-terminal" evidence="2">
    <location>
        <begin position="1"/>
        <end position="160"/>
    </location>
</feature>
<dbReference type="InterPro" id="IPR036056">
    <property type="entry name" value="Fibrinogen-like_C"/>
</dbReference>
<organism evidence="3 4">
    <name type="scientific">Culex pipiens pipiens</name>
    <name type="common">Northern house mosquito</name>
    <dbReference type="NCBI Taxonomy" id="38569"/>
    <lineage>
        <taxon>Eukaryota</taxon>
        <taxon>Metazoa</taxon>
        <taxon>Ecdysozoa</taxon>
        <taxon>Arthropoda</taxon>
        <taxon>Hexapoda</taxon>
        <taxon>Insecta</taxon>
        <taxon>Pterygota</taxon>
        <taxon>Neoptera</taxon>
        <taxon>Endopterygota</taxon>
        <taxon>Diptera</taxon>
        <taxon>Nematocera</taxon>
        <taxon>Culicoidea</taxon>
        <taxon>Culicidae</taxon>
        <taxon>Culicinae</taxon>
        <taxon>Culicini</taxon>
        <taxon>Culex</taxon>
        <taxon>Culex</taxon>
    </lineage>
</organism>
<protein>
    <recommendedName>
        <fullName evidence="2">Fibrinogen C-terminal domain-containing protein</fullName>
    </recommendedName>
</protein>